<sequence>MRSIAERLTRYLPASLFGRLALVLSAALLAAHIVGAGLSHLDIFDFEATKVGEHLAKDTGVLVQQLEISGPALRSAWLDKMQRKSYRFSLGPVDAAGLVMDAKLLQAKRKRELLADLSQELGTGYPLAVLAGATPDEEMRLRLLLRDGTPLTIQVFKLRFPVSWWGGALFVSQVLIMLAFIWLGVRQATRPLQALAEAAERLGQGLGQCVGTSLQGAAIAEDGPTEVARAAAAFNAMQQRITDHLAERVQLLAAISHDLQTPITRMRLRADLLDDALLRDKLGRDLDAMQAMVEEGIAYARSAQSVNEAACRVDLGALLDSLVCDYVDAGHSVQLGGELKAVLVTRPHTLRRMVVNLLDNALKFGQDVEVWVDQPSAEALCISVRDRGPGIPPDQLAAVLQPFYRVESSRNRSTGGTGLGLAIAQQLSAALGARFSLANRDGGGLEAQIILPLSLE</sequence>
<dbReference type="SMART" id="SM00304">
    <property type="entry name" value="HAMP"/>
    <property type="match status" value="1"/>
</dbReference>
<evidence type="ECO:0000256" key="1">
    <source>
        <dbReference type="ARBA" id="ARBA00000085"/>
    </source>
</evidence>
<keyword evidence="12 15" id="KW-1133">Transmembrane helix</keyword>
<dbReference type="Gene3D" id="3.30.565.10">
    <property type="entry name" value="Histidine kinase-like ATPase, C-terminal domain"/>
    <property type="match status" value="1"/>
</dbReference>
<reference evidence="18 19" key="1">
    <citation type="submission" date="2021-11" db="EMBL/GenBank/DDBJ databases">
        <authorList>
            <person name="Liang Q."/>
            <person name="Mou H."/>
            <person name="Liu Z."/>
        </authorList>
    </citation>
    <scope>NUCLEOTIDE SEQUENCE [LARGE SCALE GENOMIC DNA]</scope>
    <source>
        <strain evidence="18 19">CHU3</strain>
    </source>
</reference>
<evidence type="ECO:0000259" key="16">
    <source>
        <dbReference type="PROSITE" id="PS50109"/>
    </source>
</evidence>
<evidence type="ECO:0000256" key="7">
    <source>
        <dbReference type="ARBA" id="ARBA00022679"/>
    </source>
</evidence>
<keyword evidence="11" id="KW-0067">ATP-binding</keyword>
<evidence type="ECO:0000259" key="17">
    <source>
        <dbReference type="PROSITE" id="PS50885"/>
    </source>
</evidence>
<organism evidence="18 19">
    <name type="scientific">Roseateles oligotrophus</name>
    <dbReference type="NCBI Taxonomy" id="1769250"/>
    <lineage>
        <taxon>Bacteria</taxon>
        <taxon>Pseudomonadati</taxon>
        <taxon>Pseudomonadota</taxon>
        <taxon>Betaproteobacteria</taxon>
        <taxon>Burkholderiales</taxon>
        <taxon>Sphaerotilaceae</taxon>
        <taxon>Roseateles</taxon>
    </lineage>
</organism>
<protein>
    <recommendedName>
        <fullName evidence="3">histidine kinase</fullName>
        <ecNumber evidence="3">2.7.13.3</ecNumber>
    </recommendedName>
</protein>
<dbReference type="InterPro" id="IPR036097">
    <property type="entry name" value="HisK_dim/P_sf"/>
</dbReference>
<dbReference type="RefSeq" id="WP_263571772.1">
    <property type="nucleotide sequence ID" value="NZ_JAJIRN010000006.1"/>
</dbReference>
<evidence type="ECO:0000256" key="8">
    <source>
        <dbReference type="ARBA" id="ARBA00022692"/>
    </source>
</evidence>
<evidence type="ECO:0000256" key="15">
    <source>
        <dbReference type="SAM" id="Phobius"/>
    </source>
</evidence>
<dbReference type="Gene3D" id="1.10.287.130">
    <property type="match status" value="1"/>
</dbReference>
<evidence type="ECO:0000313" key="19">
    <source>
        <dbReference type="Proteomes" id="UP001209701"/>
    </source>
</evidence>
<keyword evidence="8 15" id="KW-0812">Transmembrane</keyword>
<gene>
    <name evidence="18" type="ORF">LNV07_13905</name>
</gene>
<keyword evidence="10" id="KW-0418">Kinase</keyword>
<comment type="catalytic activity">
    <reaction evidence="1">
        <text>ATP + protein L-histidine = ADP + protein N-phospho-L-histidine.</text>
        <dbReference type="EC" id="2.7.13.3"/>
    </reaction>
</comment>
<evidence type="ECO:0000256" key="5">
    <source>
        <dbReference type="ARBA" id="ARBA00022519"/>
    </source>
</evidence>
<dbReference type="Proteomes" id="UP001209701">
    <property type="component" value="Unassembled WGS sequence"/>
</dbReference>
<feature type="domain" description="Histidine kinase" evidence="16">
    <location>
        <begin position="254"/>
        <end position="455"/>
    </location>
</feature>
<keyword evidence="6" id="KW-0597">Phosphoprotein</keyword>
<dbReference type="Pfam" id="PF00512">
    <property type="entry name" value="HisKA"/>
    <property type="match status" value="1"/>
</dbReference>
<evidence type="ECO:0000256" key="9">
    <source>
        <dbReference type="ARBA" id="ARBA00022741"/>
    </source>
</evidence>
<dbReference type="InterPro" id="IPR005467">
    <property type="entry name" value="His_kinase_dom"/>
</dbReference>
<dbReference type="PROSITE" id="PS50109">
    <property type="entry name" value="HIS_KIN"/>
    <property type="match status" value="1"/>
</dbReference>
<feature type="transmembrane region" description="Helical" evidence="15">
    <location>
        <begin position="164"/>
        <end position="185"/>
    </location>
</feature>
<feature type="domain" description="HAMP" evidence="17">
    <location>
        <begin position="186"/>
        <end position="246"/>
    </location>
</feature>
<dbReference type="Pfam" id="PF00672">
    <property type="entry name" value="HAMP"/>
    <property type="match status" value="1"/>
</dbReference>
<dbReference type="PANTHER" id="PTHR44936">
    <property type="entry name" value="SENSOR PROTEIN CREC"/>
    <property type="match status" value="1"/>
</dbReference>
<dbReference type="InterPro" id="IPR003661">
    <property type="entry name" value="HisK_dim/P_dom"/>
</dbReference>
<evidence type="ECO:0000256" key="3">
    <source>
        <dbReference type="ARBA" id="ARBA00012438"/>
    </source>
</evidence>
<dbReference type="Pfam" id="PF02518">
    <property type="entry name" value="HATPase_c"/>
    <property type="match status" value="1"/>
</dbReference>
<keyword evidence="9" id="KW-0547">Nucleotide-binding</keyword>
<dbReference type="SUPFAM" id="SSF55874">
    <property type="entry name" value="ATPase domain of HSP90 chaperone/DNA topoisomerase II/histidine kinase"/>
    <property type="match status" value="1"/>
</dbReference>
<dbReference type="InterPro" id="IPR003594">
    <property type="entry name" value="HATPase_dom"/>
</dbReference>
<dbReference type="InterPro" id="IPR004358">
    <property type="entry name" value="Sig_transdc_His_kin-like_C"/>
</dbReference>
<evidence type="ECO:0000256" key="14">
    <source>
        <dbReference type="ARBA" id="ARBA00023136"/>
    </source>
</evidence>
<keyword evidence="19" id="KW-1185">Reference proteome</keyword>
<keyword evidence="13" id="KW-0902">Two-component regulatory system</keyword>
<dbReference type="InterPro" id="IPR036890">
    <property type="entry name" value="HATPase_C_sf"/>
</dbReference>
<dbReference type="EMBL" id="JAJIRN010000006">
    <property type="protein sequence ID" value="MCV2369175.1"/>
    <property type="molecule type" value="Genomic_DNA"/>
</dbReference>
<dbReference type="SMART" id="SM00387">
    <property type="entry name" value="HATPase_c"/>
    <property type="match status" value="1"/>
</dbReference>
<evidence type="ECO:0000256" key="6">
    <source>
        <dbReference type="ARBA" id="ARBA00022553"/>
    </source>
</evidence>
<dbReference type="PANTHER" id="PTHR44936:SF5">
    <property type="entry name" value="SENSOR HISTIDINE KINASE ENVZ"/>
    <property type="match status" value="1"/>
</dbReference>
<dbReference type="PRINTS" id="PR00344">
    <property type="entry name" value="BCTRLSENSOR"/>
</dbReference>
<evidence type="ECO:0000256" key="12">
    <source>
        <dbReference type="ARBA" id="ARBA00022989"/>
    </source>
</evidence>
<keyword evidence="5" id="KW-0997">Cell inner membrane</keyword>
<evidence type="ECO:0000256" key="11">
    <source>
        <dbReference type="ARBA" id="ARBA00022840"/>
    </source>
</evidence>
<keyword evidence="7" id="KW-0808">Transferase</keyword>
<comment type="subcellular location">
    <subcellularLocation>
        <location evidence="2">Cell inner membrane</location>
        <topology evidence="2">Multi-pass membrane protein</topology>
    </subcellularLocation>
</comment>
<evidence type="ECO:0000256" key="10">
    <source>
        <dbReference type="ARBA" id="ARBA00022777"/>
    </source>
</evidence>
<dbReference type="EC" id="2.7.13.3" evidence="3"/>
<proteinExistence type="predicted"/>
<evidence type="ECO:0000256" key="2">
    <source>
        <dbReference type="ARBA" id="ARBA00004429"/>
    </source>
</evidence>
<dbReference type="InterPro" id="IPR050980">
    <property type="entry name" value="2C_sensor_his_kinase"/>
</dbReference>
<evidence type="ECO:0000313" key="18">
    <source>
        <dbReference type="EMBL" id="MCV2369175.1"/>
    </source>
</evidence>
<dbReference type="SUPFAM" id="SSF47384">
    <property type="entry name" value="Homodimeric domain of signal transducing histidine kinase"/>
    <property type="match status" value="1"/>
</dbReference>
<dbReference type="InterPro" id="IPR003660">
    <property type="entry name" value="HAMP_dom"/>
</dbReference>
<evidence type="ECO:0000256" key="4">
    <source>
        <dbReference type="ARBA" id="ARBA00022475"/>
    </source>
</evidence>
<comment type="caution">
    <text evidence="18">The sequence shown here is derived from an EMBL/GenBank/DDBJ whole genome shotgun (WGS) entry which is preliminary data.</text>
</comment>
<keyword evidence="4" id="KW-1003">Cell membrane</keyword>
<dbReference type="SMART" id="SM00388">
    <property type="entry name" value="HisKA"/>
    <property type="match status" value="1"/>
</dbReference>
<dbReference type="PROSITE" id="PS50885">
    <property type="entry name" value="HAMP"/>
    <property type="match status" value="1"/>
</dbReference>
<evidence type="ECO:0000256" key="13">
    <source>
        <dbReference type="ARBA" id="ARBA00023012"/>
    </source>
</evidence>
<name>A0ABT2YGR5_9BURK</name>
<keyword evidence="14 15" id="KW-0472">Membrane</keyword>
<accession>A0ABT2YGR5</accession>